<comment type="caution">
    <text evidence="10">The sequence shown here is derived from an EMBL/GenBank/DDBJ whole genome shotgun (WGS) entry which is preliminary data.</text>
</comment>
<reference evidence="10 11" key="1">
    <citation type="submission" date="2023-08" db="EMBL/GenBank/DDBJ databases">
        <title>Black Yeasts Isolated from many extreme environments.</title>
        <authorList>
            <person name="Coleine C."/>
            <person name="Stajich J.E."/>
            <person name="Selbmann L."/>
        </authorList>
    </citation>
    <scope>NUCLEOTIDE SEQUENCE [LARGE SCALE GENOMIC DNA]</scope>
    <source>
        <strain evidence="10 11">CCFEE 5935</strain>
    </source>
</reference>
<proteinExistence type="predicted"/>
<feature type="domain" description="SET" evidence="9">
    <location>
        <begin position="98"/>
        <end position="209"/>
    </location>
</feature>
<evidence type="ECO:0000256" key="3">
    <source>
        <dbReference type="ARBA" id="ARBA00022603"/>
    </source>
</evidence>
<dbReference type="InterPro" id="IPR046341">
    <property type="entry name" value="SET_dom_sf"/>
</dbReference>
<dbReference type="SMART" id="SM00317">
    <property type="entry name" value="SET"/>
    <property type="match status" value="1"/>
</dbReference>
<keyword evidence="6" id="KW-0479">Metal-binding</keyword>
<feature type="compositionally biased region" description="Gly residues" evidence="8">
    <location>
        <begin position="217"/>
        <end position="226"/>
    </location>
</feature>
<dbReference type="PANTHER" id="PTHR46223">
    <property type="entry name" value="HISTONE-LYSINE N-METHYLTRANSFERASE SUV39H"/>
    <property type="match status" value="1"/>
</dbReference>
<evidence type="ECO:0000256" key="7">
    <source>
        <dbReference type="ARBA" id="ARBA00022833"/>
    </source>
</evidence>
<dbReference type="RefSeq" id="XP_064657216.1">
    <property type="nucleotide sequence ID" value="XM_064804446.1"/>
</dbReference>
<dbReference type="PANTHER" id="PTHR46223:SF3">
    <property type="entry name" value="HISTONE-LYSINE N-METHYLTRANSFERASE SET-23"/>
    <property type="match status" value="1"/>
</dbReference>
<dbReference type="GeneID" id="89928545"/>
<dbReference type="Proteomes" id="UP001337655">
    <property type="component" value="Unassembled WGS sequence"/>
</dbReference>
<name>A0AAV9P810_9PEZI</name>
<comment type="subcellular location">
    <subcellularLocation>
        <location evidence="1">Chromosome</location>
    </subcellularLocation>
</comment>
<feature type="compositionally biased region" description="Acidic residues" evidence="8">
    <location>
        <begin position="237"/>
        <end position="261"/>
    </location>
</feature>
<dbReference type="SUPFAM" id="SSF82199">
    <property type="entry name" value="SET domain"/>
    <property type="match status" value="1"/>
</dbReference>
<evidence type="ECO:0000256" key="5">
    <source>
        <dbReference type="ARBA" id="ARBA00022691"/>
    </source>
</evidence>
<keyword evidence="2" id="KW-0158">Chromosome</keyword>
<sequence>MAKEAQFRAYDLSGKNPHNLPSPPAKTNQHRFDKEERSASVKPAKVTKSKKAKSSSKKSTADVLRNELEYGCHYCDSDDDDQQCGIACYRDFRKQCKEKAAKVQIRGPGRTGYGVYSKVTIEKDEKLDEYLGELRPKNSRPQTLDSMYVFEFKHCFIDAEKHGNWTRYVNSSCDPNLIVDSCHVGKRRVLIFRAEREIVADEELTFNYKRGYFAEARGGGGGGGERGQGENTGKEAGEEEDEEDNDESSEEYYDESSEEDSAEVHKGWLQKVRCNRPGFEVELLSQLSLAGVLRV</sequence>
<organism evidence="10 11">
    <name type="scientific">Saxophila tyrrhenica</name>
    <dbReference type="NCBI Taxonomy" id="1690608"/>
    <lineage>
        <taxon>Eukaryota</taxon>
        <taxon>Fungi</taxon>
        <taxon>Dikarya</taxon>
        <taxon>Ascomycota</taxon>
        <taxon>Pezizomycotina</taxon>
        <taxon>Dothideomycetes</taxon>
        <taxon>Dothideomycetidae</taxon>
        <taxon>Mycosphaerellales</taxon>
        <taxon>Extremaceae</taxon>
        <taxon>Saxophila</taxon>
    </lineage>
</organism>
<evidence type="ECO:0000256" key="4">
    <source>
        <dbReference type="ARBA" id="ARBA00022679"/>
    </source>
</evidence>
<evidence type="ECO:0000256" key="6">
    <source>
        <dbReference type="ARBA" id="ARBA00022723"/>
    </source>
</evidence>
<keyword evidence="4 10" id="KW-0808">Transferase</keyword>
<dbReference type="InterPro" id="IPR050973">
    <property type="entry name" value="H3K9_Histone-Lys_N-MTase"/>
</dbReference>
<protein>
    <submittedName>
        <fullName evidence="10">Histone-lysine N-methyltransferase setd7</fullName>
        <ecNumber evidence="10">2.1.1.354</ecNumber>
    </submittedName>
</protein>
<dbReference type="InterPro" id="IPR001214">
    <property type="entry name" value="SET_dom"/>
</dbReference>
<dbReference type="GO" id="GO:0032259">
    <property type="term" value="P:methylation"/>
    <property type="evidence" value="ECO:0007669"/>
    <property type="project" value="UniProtKB-KW"/>
</dbReference>
<evidence type="ECO:0000313" key="11">
    <source>
        <dbReference type="Proteomes" id="UP001337655"/>
    </source>
</evidence>
<gene>
    <name evidence="10" type="primary">SETD7</name>
    <name evidence="10" type="ORF">LTR77_007209</name>
</gene>
<keyword evidence="5" id="KW-0949">S-adenosyl-L-methionine</keyword>
<dbReference type="PROSITE" id="PS50280">
    <property type="entry name" value="SET"/>
    <property type="match status" value="1"/>
</dbReference>
<feature type="region of interest" description="Disordered" evidence="8">
    <location>
        <begin position="1"/>
        <end position="60"/>
    </location>
</feature>
<dbReference type="GO" id="GO:0140999">
    <property type="term" value="F:histone H3K4 trimethyltransferase activity"/>
    <property type="evidence" value="ECO:0007669"/>
    <property type="project" value="UniProtKB-EC"/>
</dbReference>
<dbReference type="GO" id="GO:0046872">
    <property type="term" value="F:metal ion binding"/>
    <property type="evidence" value="ECO:0007669"/>
    <property type="project" value="UniProtKB-KW"/>
</dbReference>
<feature type="compositionally biased region" description="Basic and acidic residues" evidence="8">
    <location>
        <begin position="30"/>
        <end position="39"/>
    </location>
</feature>
<evidence type="ECO:0000256" key="8">
    <source>
        <dbReference type="SAM" id="MobiDB-lite"/>
    </source>
</evidence>
<evidence type="ECO:0000259" key="9">
    <source>
        <dbReference type="PROSITE" id="PS50280"/>
    </source>
</evidence>
<keyword evidence="3 10" id="KW-0489">Methyltransferase</keyword>
<evidence type="ECO:0000256" key="1">
    <source>
        <dbReference type="ARBA" id="ARBA00004286"/>
    </source>
</evidence>
<dbReference type="AlphaFoldDB" id="A0AAV9P810"/>
<evidence type="ECO:0000313" key="10">
    <source>
        <dbReference type="EMBL" id="KAK5167510.1"/>
    </source>
</evidence>
<evidence type="ECO:0000256" key="2">
    <source>
        <dbReference type="ARBA" id="ARBA00022454"/>
    </source>
</evidence>
<keyword evidence="11" id="KW-1185">Reference proteome</keyword>
<dbReference type="GO" id="GO:0005694">
    <property type="term" value="C:chromosome"/>
    <property type="evidence" value="ECO:0007669"/>
    <property type="project" value="UniProtKB-SubCell"/>
</dbReference>
<feature type="region of interest" description="Disordered" evidence="8">
    <location>
        <begin position="217"/>
        <end position="264"/>
    </location>
</feature>
<keyword evidence="7" id="KW-0862">Zinc</keyword>
<accession>A0AAV9P810</accession>
<dbReference type="Pfam" id="PF00856">
    <property type="entry name" value="SET"/>
    <property type="match status" value="1"/>
</dbReference>
<dbReference type="EC" id="2.1.1.354" evidence="10"/>
<dbReference type="Gene3D" id="2.170.270.10">
    <property type="entry name" value="SET domain"/>
    <property type="match status" value="1"/>
</dbReference>
<feature type="compositionally biased region" description="Basic residues" evidence="8">
    <location>
        <begin position="45"/>
        <end position="56"/>
    </location>
</feature>
<dbReference type="EMBL" id="JAVRRT010000011">
    <property type="protein sequence ID" value="KAK5167510.1"/>
    <property type="molecule type" value="Genomic_DNA"/>
</dbReference>